<dbReference type="InterPro" id="IPR022682">
    <property type="entry name" value="Calpain_domain_III"/>
</dbReference>
<evidence type="ECO:0000256" key="2">
    <source>
        <dbReference type="ARBA" id="ARBA00022670"/>
    </source>
</evidence>
<evidence type="ECO:0000256" key="5">
    <source>
        <dbReference type="PIRSR" id="PIRSR622684-1"/>
    </source>
</evidence>
<dbReference type="Pfam" id="PF01067">
    <property type="entry name" value="Calpain_III"/>
    <property type="match status" value="1"/>
</dbReference>
<evidence type="ECO:0000313" key="9">
    <source>
        <dbReference type="Ensembl" id="ENSEBUP00000021877.1"/>
    </source>
</evidence>
<dbReference type="Gene3D" id="2.60.120.380">
    <property type="match status" value="1"/>
</dbReference>
<dbReference type="PROSITE" id="PS50004">
    <property type="entry name" value="C2"/>
    <property type="match status" value="1"/>
</dbReference>
<dbReference type="InterPro" id="IPR022684">
    <property type="entry name" value="Calpain_cysteine_protease"/>
</dbReference>
<dbReference type="PROSITE" id="PS00139">
    <property type="entry name" value="THIOL_PROTEASE_CYS"/>
    <property type="match status" value="1"/>
</dbReference>
<dbReference type="InterPro" id="IPR000008">
    <property type="entry name" value="C2_dom"/>
</dbReference>
<sequence length="604" mass="68823">MCSRKVQPFLRQNFTELRSSSATGRQLFCDPLFTCTDESLFVRRASPGRIDWKRPKELCDDPRLFVDGISSHDLQQGQLGNCWFVAACSSLTLKEKLWRKVIPDYREQEWNPEHPEAYCGIFHFRFWRFGEWVDVVIDDRLPSRNGQLLYCHSNAPNEFWSALFEKAYAKLAGCYEALDGGNTADALVDFTGGVSESIDLLEGRFSQDQQVCDKLFANMEKAYGRGSLLSCSIRATSADEMEARTPTGLVKGHAYSVTDVRRVRLGQGLIAFFKSEKLNMIRMRNPWGQKEWTGPWSDGSEEWNRVSQSERENMGMTIADDGEFWMSFDDWCKYFTDSIICRIINTSLFSIHKTWEEVMIKGEWMLEANPLKNRAGGCVNNRSTFLQNPQFVFDVRKDEDMVMVSLQQQDRRANRKDGKGENLSIGFEIYRVEQNREYRLHAPQDKEAGLSGLFLIRVFTDVTSGCRELKLDEPQANCWSCVTGMPSRVSSLSLLAVAGLPQGHNPYAIIKCEGKKVKSLVHKGSQEPAFNTKAIFYRFKPQEPIKIEIWDSSLACDSRLGSVTMQGDPSELRRHHTMPLCGQRNGEQATVTLMITSSDDLTSV</sequence>
<dbReference type="Proteomes" id="UP000694388">
    <property type="component" value="Unplaced"/>
</dbReference>
<dbReference type="CDD" id="cd00044">
    <property type="entry name" value="CysPc"/>
    <property type="match status" value="1"/>
</dbReference>
<dbReference type="AlphaFoldDB" id="A0A8C4QXB1"/>
<feature type="domain" description="C2" evidence="7">
    <location>
        <begin position="463"/>
        <end position="582"/>
    </location>
</feature>
<dbReference type="SMART" id="SM00239">
    <property type="entry name" value="C2"/>
    <property type="match status" value="1"/>
</dbReference>
<dbReference type="GO" id="GO:0005737">
    <property type="term" value="C:cytoplasm"/>
    <property type="evidence" value="ECO:0007669"/>
    <property type="project" value="TreeGrafter"/>
</dbReference>
<proteinExistence type="inferred from homology"/>
<dbReference type="Pfam" id="PF00648">
    <property type="entry name" value="Peptidase_C2"/>
    <property type="match status" value="1"/>
</dbReference>
<dbReference type="PROSITE" id="PS50203">
    <property type="entry name" value="CALPAIN_CAT"/>
    <property type="match status" value="1"/>
</dbReference>
<dbReference type="SUPFAM" id="SSF54001">
    <property type="entry name" value="Cysteine proteinases"/>
    <property type="match status" value="1"/>
</dbReference>
<evidence type="ECO:0000256" key="6">
    <source>
        <dbReference type="PROSITE-ProRule" id="PRU00239"/>
    </source>
</evidence>
<dbReference type="GeneTree" id="ENSGT00940000156536"/>
<keyword evidence="2 6" id="KW-0645">Protease</keyword>
<comment type="similarity">
    <text evidence="1">Belongs to the peptidase C2 family.</text>
</comment>
<dbReference type="GO" id="GO:0004198">
    <property type="term" value="F:calcium-dependent cysteine-type endopeptidase activity"/>
    <property type="evidence" value="ECO:0007669"/>
    <property type="project" value="InterPro"/>
</dbReference>
<dbReference type="InterPro" id="IPR033884">
    <property type="entry name" value="C2_Calpain"/>
</dbReference>
<dbReference type="InterPro" id="IPR035892">
    <property type="entry name" value="C2_domain_sf"/>
</dbReference>
<evidence type="ECO:0000259" key="7">
    <source>
        <dbReference type="PROSITE" id="PS50004"/>
    </source>
</evidence>
<evidence type="ECO:0000256" key="4">
    <source>
        <dbReference type="ARBA" id="ARBA00022807"/>
    </source>
</evidence>
<keyword evidence="3 6" id="KW-0378">Hydrolase</keyword>
<dbReference type="InterPro" id="IPR038765">
    <property type="entry name" value="Papain-like_cys_pep_sf"/>
</dbReference>
<dbReference type="GO" id="GO:0006508">
    <property type="term" value="P:proteolysis"/>
    <property type="evidence" value="ECO:0007669"/>
    <property type="project" value="UniProtKB-KW"/>
</dbReference>
<feature type="active site" evidence="5 6">
    <location>
        <position position="82"/>
    </location>
</feature>
<dbReference type="PANTHER" id="PTHR10183:SF379">
    <property type="entry name" value="CALPAIN-5"/>
    <property type="match status" value="1"/>
</dbReference>
<dbReference type="SUPFAM" id="SSF49758">
    <property type="entry name" value="Calpain large subunit, middle domain (domain III)"/>
    <property type="match status" value="1"/>
</dbReference>
<dbReference type="FunFam" id="3.90.70.10:FF:000027">
    <property type="entry name" value="Calpain 5"/>
    <property type="match status" value="1"/>
</dbReference>
<keyword evidence="10" id="KW-1185">Reference proteome</keyword>
<protein>
    <submittedName>
        <fullName evidence="9">Calpain 5</fullName>
    </submittedName>
</protein>
<name>A0A8C4QXB1_EPTBU</name>
<dbReference type="InterPro" id="IPR022683">
    <property type="entry name" value="Calpain_III"/>
</dbReference>
<keyword evidence="4 6" id="KW-0788">Thiol protease</keyword>
<accession>A0A8C4QXB1</accession>
<dbReference type="Pfam" id="PF00168">
    <property type="entry name" value="C2"/>
    <property type="match status" value="1"/>
</dbReference>
<organism evidence="9 10">
    <name type="scientific">Eptatretus burgeri</name>
    <name type="common">Inshore hagfish</name>
    <dbReference type="NCBI Taxonomy" id="7764"/>
    <lineage>
        <taxon>Eukaryota</taxon>
        <taxon>Metazoa</taxon>
        <taxon>Chordata</taxon>
        <taxon>Craniata</taxon>
        <taxon>Vertebrata</taxon>
        <taxon>Cyclostomata</taxon>
        <taxon>Myxini</taxon>
        <taxon>Myxiniformes</taxon>
        <taxon>Myxinidae</taxon>
        <taxon>Eptatretinae</taxon>
        <taxon>Eptatretus</taxon>
    </lineage>
</organism>
<dbReference type="PRINTS" id="PR00704">
    <property type="entry name" value="CALPAIN"/>
</dbReference>
<dbReference type="SUPFAM" id="SSF49562">
    <property type="entry name" value="C2 domain (Calcium/lipid-binding domain, CaLB)"/>
    <property type="match status" value="1"/>
</dbReference>
<dbReference type="PANTHER" id="PTHR10183">
    <property type="entry name" value="CALPAIN"/>
    <property type="match status" value="1"/>
</dbReference>
<dbReference type="InterPro" id="IPR001300">
    <property type="entry name" value="Peptidase_C2_calpain_cat"/>
</dbReference>
<reference evidence="9" key="1">
    <citation type="submission" date="2025-08" db="UniProtKB">
        <authorList>
            <consortium name="Ensembl"/>
        </authorList>
    </citation>
    <scope>IDENTIFICATION</scope>
</reference>
<feature type="active site" evidence="5 6">
    <location>
        <position position="285"/>
    </location>
</feature>
<evidence type="ECO:0000259" key="8">
    <source>
        <dbReference type="PROSITE" id="PS50203"/>
    </source>
</evidence>
<evidence type="ECO:0000313" key="10">
    <source>
        <dbReference type="Proteomes" id="UP000694388"/>
    </source>
</evidence>
<dbReference type="Ensembl" id="ENSEBUT00000022453.1">
    <property type="protein sequence ID" value="ENSEBUP00000021877.1"/>
    <property type="gene ID" value="ENSEBUG00000013483.1"/>
</dbReference>
<dbReference type="SMART" id="SM00720">
    <property type="entry name" value="calpain_III"/>
    <property type="match status" value="1"/>
</dbReference>
<evidence type="ECO:0000256" key="3">
    <source>
        <dbReference type="ARBA" id="ARBA00022801"/>
    </source>
</evidence>
<evidence type="ECO:0000256" key="1">
    <source>
        <dbReference type="ARBA" id="ARBA00007623"/>
    </source>
</evidence>
<dbReference type="SMART" id="SM00230">
    <property type="entry name" value="CysPc"/>
    <property type="match status" value="1"/>
</dbReference>
<dbReference type="Gene3D" id="3.90.70.10">
    <property type="entry name" value="Cysteine proteinases"/>
    <property type="match status" value="1"/>
</dbReference>
<reference evidence="9" key="2">
    <citation type="submission" date="2025-09" db="UniProtKB">
        <authorList>
            <consortium name="Ensembl"/>
        </authorList>
    </citation>
    <scope>IDENTIFICATION</scope>
</reference>
<dbReference type="CDD" id="cd04046">
    <property type="entry name" value="C2_Calpain"/>
    <property type="match status" value="1"/>
</dbReference>
<dbReference type="Gene3D" id="2.60.40.150">
    <property type="entry name" value="C2 domain"/>
    <property type="match status" value="1"/>
</dbReference>
<dbReference type="InterPro" id="IPR000169">
    <property type="entry name" value="Pept_cys_AS"/>
</dbReference>
<feature type="active site" evidence="5 6">
    <location>
        <position position="253"/>
    </location>
</feature>
<feature type="domain" description="Calpain catalytic" evidence="8">
    <location>
        <begin position="27"/>
        <end position="344"/>
    </location>
</feature>
<dbReference type="InterPro" id="IPR036213">
    <property type="entry name" value="Calpain_III_sf"/>
</dbReference>